<protein>
    <recommendedName>
        <fullName evidence="5">Alanine racemase</fullName>
        <ecNumber evidence="5">5.1.1.1</ecNumber>
    </recommendedName>
</protein>
<comment type="pathway">
    <text evidence="5">Amino-acid biosynthesis; D-alanine biosynthesis; D-alanine from L-alanine: step 1/1.</text>
</comment>
<dbReference type="EC" id="5.1.1.1" evidence="5"/>
<evidence type="ECO:0000313" key="9">
    <source>
        <dbReference type="EMBL" id="KDA54734.1"/>
    </source>
</evidence>
<accession>A0A062XZ56</accession>
<comment type="catalytic activity">
    <reaction evidence="1 5">
        <text>L-alanine = D-alanine</text>
        <dbReference type="Rhea" id="RHEA:20249"/>
        <dbReference type="ChEBI" id="CHEBI:57416"/>
        <dbReference type="ChEBI" id="CHEBI:57972"/>
        <dbReference type="EC" id="5.1.1.1"/>
    </reaction>
</comment>
<dbReference type="InterPro" id="IPR020622">
    <property type="entry name" value="Ala_racemase_pyridoxalP-BS"/>
</dbReference>
<dbReference type="InterPro" id="IPR000821">
    <property type="entry name" value="Ala_racemase"/>
</dbReference>
<dbReference type="EMBL" id="JMFG01000005">
    <property type="protein sequence ID" value="KDA54734.1"/>
    <property type="molecule type" value="Genomic_DNA"/>
</dbReference>
<dbReference type="STRING" id="1312852.EG19_09935"/>
<feature type="binding site" evidence="5 7">
    <location>
        <position position="136"/>
    </location>
    <ligand>
        <name>substrate</name>
    </ligand>
</feature>
<evidence type="ECO:0000256" key="7">
    <source>
        <dbReference type="PIRSR" id="PIRSR600821-52"/>
    </source>
</evidence>
<dbReference type="HAMAP" id="MF_01201">
    <property type="entry name" value="Ala_racemase"/>
    <property type="match status" value="1"/>
</dbReference>
<evidence type="ECO:0000313" key="10">
    <source>
        <dbReference type="Proteomes" id="UP000027284"/>
    </source>
</evidence>
<dbReference type="OrthoDB" id="9813814at2"/>
<dbReference type="GO" id="GO:0030632">
    <property type="term" value="P:D-alanine biosynthetic process"/>
    <property type="evidence" value="ECO:0007669"/>
    <property type="project" value="UniProtKB-UniRule"/>
</dbReference>
<evidence type="ECO:0000256" key="2">
    <source>
        <dbReference type="ARBA" id="ARBA00001933"/>
    </source>
</evidence>
<dbReference type="Pfam" id="PF00842">
    <property type="entry name" value="Ala_racemase_C"/>
    <property type="match status" value="1"/>
</dbReference>
<feature type="binding site" evidence="5 7">
    <location>
        <position position="322"/>
    </location>
    <ligand>
        <name>substrate</name>
    </ligand>
</feature>
<keyword evidence="3 5" id="KW-0663">Pyridoxal phosphate</keyword>
<dbReference type="SUPFAM" id="SSF50621">
    <property type="entry name" value="Alanine racemase C-terminal domain-like"/>
    <property type="match status" value="1"/>
</dbReference>
<dbReference type="GO" id="GO:0030170">
    <property type="term" value="F:pyridoxal phosphate binding"/>
    <property type="evidence" value="ECO:0007669"/>
    <property type="project" value="UniProtKB-UniRule"/>
</dbReference>
<dbReference type="PROSITE" id="PS00395">
    <property type="entry name" value="ALANINE_RACEMASE"/>
    <property type="match status" value="1"/>
</dbReference>
<comment type="function">
    <text evidence="5">Catalyzes the interconversion of L-alanine and D-alanine. May also act on other amino acids.</text>
</comment>
<dbReference type="GO" id="GO:0005829">
    <property type="term" value="C:cytosol"/>
    <property type="evidence" value="ECO:0007669"/>
    <property type="project" value="TreeGrafter"/>
</dbReference>
<dbReference type="PANTHER" id="PTHR30511">
    <property type="entry name" value="ALANINE RACEMASE"/>
    <property type="match status" value="1"/>
</dbReference>
<evidence type="ECO:0000256" key="3">
    <source>
        <dbReference type="ARBA" id="ARBA00022898"/>
    </source>
</evidence>
<proteinExistence type="inferred from homology"/>
<name>A0A062XZ56_9BACT</name>
<gene>
    <name evidence="9" type="ORF">EG19_09935</name>
</gene>
<dbReference type="AlphaFoldDB" id="A0A062XZ56"/>
<dbReference type="InterPro" id="IPR011079">
    <property type="entry name" value="Ala_racemase_C"/>
</dbReference>
<comment type="caution">
    <text evidence="9">The sequence shown here is derived from an EMBL/GenBank/DDBJ whole genome shotgun (WGS) entry which is preliminary data.</text>
</comment>
<dbReference type="Proteomes" id="UP000027284">
    <property type="component" value="Unassembled WGS sequence"/>
</dbReference>
<evidence type="ECO:0000256" key="5">
    <source>
        <dbReference type="HAMAP-Rule" id="MF_01201"/>
    </source>
</evidence>
<dbReference type="SUPFAM" id="SSF51419">
    <property type="entry name" value="PLP-binding barrel"/>
    <property type="match status" value="1"/>
</dbReference>
<dbReference type="NCBIfam" id="TIGR00492">
    <property type="entry name" value="alr"/>
    <property type="match status" value="1"/>
</dbReference>
<dbReference type="PANTHER" id="PTHR30511:SF0">
    <property type="entry name" value="ALANINE RACEMASE, CATABOLIC-RELATED"/>
    <property type="match status" value="1"/>
</dbReference>
<keyword evidence="4 5" id="KW-0413">Isomerase</keyword>
<evidence type="ECO:0000256" key="1">
    <source>
        <dbReference type="ARBA" id="ARBA00000316"/>
    </source>
</evidence>
<dbReference type="Gene3D" id="3.20.20.10">
    <property type="entry name" value="Alanine racemase"/>
    <property type="match status" value="1"/>
</dbReference>
<dbReference type="UniPathway" id="UPA00042">
    <property type="reaction ID" value="UER00497"/>
</dbReference>
<evidence type="ECO:0000256" key="4">
    <source>
        <dbReference type="ARBA" id="ARBA00023235"/>
    </source>
</evidence>
<dbReference type="CDD" id="cd00430">
    <property type="entry name" value="PLPDE_III_AR"/>
    <property type="match status" value="1"/>
</dbReference>
<dbReference type="RefSeq" id="WP_038046944.1">
    <property type="nucleotide sequence ID" value="NZ_JMFG01000005.1"/>
</dbReference>
<dbReference type="Gene3D" id="2.40.37.10">
    <property type="entry name" value="Lyase, Ornithine Decarboxylase, Chain A, domain 1"/>
    <property type="match status" value="1"/>
</dbReference>
<organism evidence="9 10">
    <name type="scientific">Thermoanaerobaculum aquaticum</name>
    <dbReference type="NCBI Taxonomy" id="1312852"/>
    <lineage>
        <taxon>Bacteria</taxon>
        <taxon>Pseudomonadati</taxon>
        <taxon>Acidobacteriota</taxon>
        <taxon>Thermoanaerobaculia</taxon>
        <taxon>Thermoanaerobaculales</taxon>
        <taxon>Thermoanaerobaculaceae</taxon>
        <taxon>Thermoanaerobaculum</taxon>
    </lineage>
</organism>
<dbReference type="SMART" id="SM01005">
    <property type="entry name" value="Ala_racemase_C"/>
    <property type="match status" value="1"/>
</dbReference>
<dbReference type="Pfam" id="PF01168">
    <property type="entry name" value="Ala_racemase_N"/>
    <property type="match status" value="1"/>
</dbReference>
<feature type="active site" description="Proton acceptor; specific for D-alanine" evidence="5">
    <location>
        <position position="38"/>
    </location>
</feature>
<dbReference type="InterPro" id="IPR001608">
    <property type="entry name" value="Ala_racemase_N"/>
</dbReference>
<reference evidence="9 10" key="1">
    <citation type="submission" date="2014-04" db="EMBL/GenBank/DDBJ databases">
        <title>The Genome Sequence of Thermoanaerobaculum aquaticum MP-01, The First Cultivated Group 23 Acidobacterium.</title>
        <authorList>
            <person name="Stamps B.W."/>
            <person name="Losey N.A."/>
            <person name="Lawson P.A."/>
            <person name="Stevenson B.S."/>
        </authorList>
    </citation>
    <scope>NUCLEOTIDE SEQUENCE [LARGE SCALE GENOMIC DNA]</scope>
    <source>
        <strain evidence="9 10">MP-01</strain>
    </source>
</reference>
<feature type="modified residue" description="N6-(pyridoxal phosphate)lysine" evidence="5 6">
    <location>
        <position position="38"/>
    </location>
</feature>
<keyword evidence="10" id="KW-1185">Reference proteome</keyword>
<feature type="domain" description="Alanine racemase C-terminal" evidence="8">
    <location>
        <begin position="253"/>
        <end position="381"/>
    </location>
</feature>
<dbReference type="GO" id="GO:0008784">
    <property type="term" value="F:alanine racemase activity"/>
    <property type="evidence" value="ECO:0007669"/>
    <property type="project" value="UniProtKB-UniRule"/>
</dbReference>
<comment type="similarity">
    <text evidence="5">Belongs to the alanine racemase family.</text>
</comment>
<sequence length="391" mass="42622">MENEAATWCEVSGAHLAHNVRLFRRLLQPGTGLAAVVKANAYGHGVAQVVPVLEEVGVEMYAVHSLAEARQVQSCGATRPILIMGYVTPGQIAQMTEPTMHVLLSSRQVLQSLAARSAELGVSWPVHIKVDTGTHRQGVPPEEAADLARQAKEAGLSVVGVATHFANIEDTTDHSYAFEQLRRFRQALQRVERVTGQLPYVHAACSAAALLFRETDFSMVRLGISLYGHWPSRETYLSWLLAHGRDGIALKPALSWRTRIGQIKTVGAREPIGYGLSYRTTRTTQLAVLPVGYAEGYPRALSNRASVLVRGRRAPVLGRVCMNITMVDVTDIPEAEEGDIATLIGSDGEERVSAEELAELSGTINYEILARLSPALPRLLTHWPEQGQASI</sequence>
<dbReference type="PRINTS" id="PR00992">
    <property type="entry name" value="ALARACEMASE"/>
</dbReference>
<evidence type="ECO:0000256" key="6">
    <source>
        <dbReference type="PIRSR" id="PIRSR600821-50"/>
    </source>
</evidence>
<dbReference type="FunFam" id="3.20.20.10:FF:000002">
    <property type="entry name" value="Alanine racemase"/>
    <property type="match status" value="1"/>
</dbReference>
<dbReference type="InterPro" id="IPR029066">
    <property type="entry name" value="PLP-binding_barrel"/>
</dbReference>
<evidence type="ECO:0000259" key="8">
    <source>
        <dbReference type="SMART" id="SM01005"/>
    </source>
</evidence>
<dbReference type="InterPro" id="IPR009006">
    <property type="entry name" value="Ala_racemase/Decarboxylase_C"/>
</dbReference>
<comment type="cofactor">
    <cofactor evidence="2 5 6">
        <name>pyridoxal 5'-phosphate</name>
        <dbReference type="ChEBI" id="CHEBI:597326"/>
    </cofactor>
</comment>
<feature type="active site" description="Proton acceptor; specific for L-alanine" evidence="5">
    <location>
        <position position="274"/>
    </location>
</feature>